<dbReference type="InterPro" id="IPR000387">
    <property type="entry name" value="Tyr_Pase_dom"/>
</dbReference>
<gene>
    <name evidence="12" type="ORF">CcCBS67573_g04624</name>
</gene>
<evidence type="ECO:0000256" key="5">
    <source>
        <dbReference type="ARBA" id="ARBA00022912"/>
    </source>
</evidence>
<comment type="caution">
    <text evidence="12">The sequence shown here is derived from an EMBL/GenBank/DDBJ whole genome shotgun (WGS) entry which is preliminary data.</text>
</comment>
<evidence type="ECO:0000313" key="13">
    <source>
        <dbReference type="Proteomes" id="UP000320333"/>
    </source>
</evidence>
<keyword evidence="5" id="KW-0904">Protein phosphatase</keyword>
<organism evidence="12 13">
    <name type="scientific">Chytriomyces confervae</name>
    <dbReference type="NCBI Taxonomy" id="246404"/>
    <lineage>
        <taxon>Eukaryota</taxon>
        <taxon>Fungi</taxon>
        <taxon>Fungi incertae sedis</taxon>
        <taxon>Chytridiomycota</taxon>
        <taxon>Chytridiomycota incertae sedis</taxon>
        <taxon>Chytridiomycetes</taxon>
        <taxon>Chytridiales</taxon>
        <taxon>Chytriomycetaceae</taxon>
        <taxon>Chytriomyces</taxon>
    </lineage>
</organism>
<dbReference type="Proteomes" id="UP000320333">
    <property type="component" value="Unassembled WGS sequence"/>
</dbReference>
<feature type="compositionally biased region" description="Low complexity" evidence="10">
    <location>
        <begin position="98"/>
        <end position="122"/>
    </location>
</feature>
<feature type="region of interest" description="Disordered" evidence="10">
    <location>
        <begin position="98"/>
        <end position="133"/>
    </location>
</feature>
<evidence type="ECO:0000256" key="1">
    <source>
        <dbReference type="ARBA" id="ARBA00009580"/>
    </source>
</evidence>
<reference evidence="12 13" key="1">
    <citation type="journal article" date="2019" name="Sci. Rep.">
        <title>Comparative genomics of chytrid fungi reveal insights into the obligate biotrophic and pathogenic lifestyle of Synchytrium endobioticum.</title>
        <authorList>
            <person name="van de Vossenberg B.T.L.H."/>
            <person name="Warris S."/>
            <person name="Nguyen H.D.T."/>
            <person name="van Gent-Pelzer M.P.E."/>
            <person name="Joly D.L."/>
            <person name="van de Geest H.C."/>
            <person name="Bonants P.J.M."/>
            <person name="Smith D.S."/>
            <person name="Levesque C.A."/>
            <person name="van der Lee T.A.J."/>
        </authorList>
    </citation>
    <scope>NUCLEOTIDE SEQUENCE [LARGE SCALE GENOMIC DNA]</scope>
    <source>
        <strain evidence="12 13">CBS 675.73</strain>
    </source>
</reference>
<evidence type="ECO:0000256" key="8">
    <source>
        <dbReference type="ARBA" id="ARBA00023289"/>
    </source>
</evidence>
<dbReference type="EC" id="3.1.3.48" evidence="2"/>
<sequence>MTDDPSSIPQSGYKRSANYFDFSGHASFADSVCPSILSSSSPFTNPPSSLSRLDSGLLIIDDIDPGYYFHELLFFPETIPKKLTLLFMSVTSMAPTQTQSAATPAPPATSKALAPAAPSTTPTPSPTLGKTRPVPMNRVMTSIDYKNMRFVVFDAPTDSNLEAYLEELKLRNVSDIVRVCDPTYCTDLCTEAGIKVTDWSFADGSIPPAHVVNGFLSLCNERFPGGLTGGAAYQGDASMNGVKAIGVHCVAGLGRAPILVAISLIEAGMTPLDAVEYVRARRRGAFNTIQLSYLVETYKRSFVKKASGVSVPKMSSFSFGAFRKDRSTSPTGSQSGGREALDHSVSEVAQTTSVTASVTALPLPGKETKGFKGWFSKKV</sequence>
<dbReference type="STRING" id="246404.A0A507FFP0"/>
<evidence type="ECO:0000256" key="3">
    <source>
        <dbReference type="ARBA" id="ARBA00022481"/>
    </source>
</evidence>
<accession>A0A507FFP0</accession>
<dbReference type="AlphaFoldDB" id="A0A507FFP0"/>
<dbReference type="InterPro" id="IPR029021">
    <property type="entry name" value="Prot-tyrosine_phosphatase-like"/>
</dbReference>
<keyword evidence="13" id="KW-1185">Reference proteome</keyword>
<evidence type="ECO:0000256" key="10">
    <source>
        <dbReference type="SAM" id="MobiDB-lite"/>
    </source>
</evidence>
<dbReference type="GO" id="GO:0005737">
    <property type="term" value="C:cytoplasm"/>
    <property type="evidence" value="ECO:0007669"/>
    <property type="project" value="UniProtKB-ARBA"/>
</dbReference>
<proteinExistence type="inferred from homology"/>
<keyword evidence="6" id="KW-1015">Disulfide bond</keyword>
<comment type="similarity">
    <text evidence="1">Belongs to the protein-tyrosine phosphatase family.</text>
</comment>
<dbReference type="SMART" id="SM00404">
    <property type="entry name" value="PTPc_motif"/>
    <property type="match status" value="1"/>
</dbReference>
<name>A0A507FFP0_9FUNG</name>
<feature type="domain" description="Tyrosine specific protein phosphatases" evidence="11">
    <location>
        <begin position="213"/>
        <end position="293"/>
    </location>
</feature>
<dbReference type="InterPro" id="IPR050561">
    <property type="entry name" value="PTP"/>
</dbReference>
<evidence type="ECO:0000256" key="9">
    <source>
        <dbReference type="ARBA" id="ARBA00051722"/>
    </source>
</evidence>
<evidence type="ECO:0000259" key="11">
    <source>
        <dbReference type="PROSITE" id="PS50056"/>
    </source>
</evidence>
<dbReference type="Gene3D" id="3.90.190.10">
    <property type="entry name" value="Protein tyrosine phosphatase superfamily"/>
    <property type="match status" value="1"/>
</dbReference>
<dbReference type="GO" id="GO:0004725">
    <property type="term" value="F:protein tyrosine phosphatase activity"/>
    <property type="evidence" value="ECO:0007669"/>
    <property type="project" value="UniProtKB-EC"/>
</dbReference>
<keyword evidence="8" id="KW-0636">Prenylation</keyword>
<keyword evidence="4" id="KW-0378">Hydrolase</keyword>
<dbReference type="FunFam" id="3.90.190.10:FF:000086">
    <property type="entry name" value="Protein tyrosine phosphatase-like protein"/>
    <property type="match status" value="1"/>
</dbReference>
<dbReference type="PANTHER" id="PTHR23339">
    <property type="entry name" value="TYROSINE SPECIFIC PROTEIN PHOSPHATASE AND DUAL SPECIFICITY PROTEIN PHOSPHATASE"/>
    <property type="match status" value="1"/>
</dbReference>
<keyword evidence="7" id="KW-0449">Lipoprotein</keyword>
<dbReference type="SUPFAM" id="SSF52799">
    <property type="entry name" value="(Phosphotyrosine protein) phosphatases II"/>
    <property type="match status" value="1"/>
</dbReference>
<comment type="catalytic activity">
    <reaction evidence="9">
        <text>O-phospho-L-tyrosyl-[protein] + H2O = L-tyrosyl-[protein] + phosphate</text>
        <dbReference type="Rhea" id="RHEA:10684"/>
        <dbReference type="Rhea" id="RHEA-COMP:10136"/>
        <dbReference type="Rhea" id="RHEA-COMP:20101"/>
        <dbReference type="ChEBI" id="CHEBI:15377"/>
        <dbReference type="ChEBI" id="CHEBI:43474"/>
        <dbReference type="ChEBI" id="CHEBI:46858"/>
        <dbReference type="ChEBI" id="CHEBI:61978"/>
        <dbReference type="EC" id="3.1.3.48"/>
    </reaction>
</comment>
<feature type="region of interest" description="Disordered" evidence="10">
    <location>
        <begin position="324"/>
        <end position="344"/>
    </location>
</feature>
<evidence type="ECO:0000256" key="7">
    <source>
        <dbReference type="ARBA" id="ARBA00023288"/>
    </source>
</evidence>
<dbReference type="EMBL" id="QEAP01000144">
    <property type="protein sequence ID" value="TPX74106.1"/>
    <property type="molecule type" value="Genomic_DNA"/>
</dbReference>
<keyword evidence="3" id="KW-0488">Methylation</keyword>
<protein>
    <recommendedName>
        <fullName evidence="2">protein-tyrosine-phosphatase</fullName>
        <ecNumber evidence="2">3.1.3.48</ecNumber>
    </recommendedName>
</protein>
<dbReference type="InterPro" id="IPR003595">
    <property type="entry name" value="Tyr_Pase_cat"/>
</dbReference>
<evidence type="ECO:0000313" key="12">
    <source>
        <dbReference type="EMBL" id="TPX74106.1"/>
    </source>
</evidence>
<evidence type="ECO:0000256" key="2">
    <source>
        <dbReference type="ARBA" id="ARBA00013064"/>
    </source>
</evidence>
<dbReference type="OrthoDB" id="5632at2759"/>
<evidence type="ECO:0000256" key="6">
    <source>
        <dbReference type="ARBA" id="ARBA00023157"/>
    </source>
</evidence>
<dbReference type="CDD" id="cd14500">
    <property type="entry name" value="PTP-IVa"/>
    <property type="match status" value="1"/>
</dbReference>
<evidence type="ECO:0000256" key="4">
    <source>
        <dbReference type="ARBA" id="ARBA00022801"/>
    </source>
</evidence>
<dbReference type="PROSITE" id="PS50056">
    <property type="entry name" value="TYR_PHOSPHATASE_2"/>
    <property type="match status" value="1"/>
</dbReference>